<feature type="transmembrane region" description="Helical" evidence="7">
    <location>
        <begin position="55"/>
        <end position="78"/>
    </location>
</feature>
<feature type="compositionally biased region" description="Low complexity" evidence="6">
    <location>
        <begin position="369"/>
        <end position="378"/>
    </location>
</feature>
<dbReference type="InterPro" id="IPR052337">
    <property type="entry name" value="SAT4-like"/>
</dbReference>
<evidence type="ECO:0000256" key="2">
    <source>
        <dbReference type="ARBA" id="ARBA00022692"/>
    </source>
</evidence>
<dbReference type="PANTHER" id="PTHR33048">
    <property type="entry name" value="PTH11-LIKE INTEGRAL MEMBRANE PROTEIN (AFU_ORTHOLOGUE AFUA_5G11245)"/>
    <property type="match status" value="1"/>
</dbReference>
<feature type="region of interest" description="Disordered" evidence="6">
    <location>
        <begin position="287"/>
        <end position="312"/>
    </location>
</feature>
<evidence type="ECO:0000256" key="4">
    <source>
        <dbReference type="ARBA" id="ARBA00023136"/>
    </source>
</evidence>
<feature type="compositionally biased region" description="Basic and acidic residues" evidence="6">
    <location>
        <begin position="406"/>
        <end position="418"/>
    </location>
</feature>
<dbReference type="InterPro" id="IPR049326">
    <property type="entry name" value="Rhodopsin_dom_fungi"/>
</dbReference>
<feature type="transmembrane region" description="Helical" evidence="7">
    <location>
        <begin position="218"/>
        <end position="240"/>
    </location>
</feature>
<evidence type="ECO:0000256" key="3">
    <source>
        <dbReference type="ARBA" id="ARBA00022989"/>
    </source>
</evidence>
<feature type="region of interest" description="Disordered" evidence="6">
    <location>
        <begin position="406"/>
        <end position="428"/>
    </location>
</feature>
<dbReference type="OrthoDB" id="5022096at2759"/>
<name>A0A6A7AEI8_9PLEO</name>
<keyword evidence="4 7" id="KW-0472">Membrane</keyword>
<evidence type="ECO:0000313" key="10">
    <source>
        <dbReference type="Proteomes" id="UP000799424"/>
    </source>
</evidence>
<evidence type="ECO:0000256" key="1">
    <source>
        <dbReference type="ARBA" id="ARBA00004141"/>
    </source>
</evidence>
<keyword evidence="2 7" id="KW-0812">Transmembrane</keyword>
<dbReference type="GO" id="GO:0016020">
    <property type="term" value="C:membrane"/>
    <property type="evidence" value="ECO:0007669"/>
    <property type="project" value="UniProtKB-SubCell"/>
</dbReference>
<keyword evidence="10" id="KW-1185">Reference proteome</keyword>
<dbReference type="EMBL" id="MU006218">
    <property type="protein sequence ID" value="KAF2831138.1"/>
    <property type="molecule type" value="Genomic_DNA"/>
</dbReference>
<evidence type="ECO:0000256" key="6">
    <source>
        <dbReference type="SAM" id="MobiDB-lite"/>
    </source>
</evidence>
<dbReference type="Proteomes" id="UP000799424">
    <property type="component" value="Unassembled WGS sequence"/>
</dbReference>
<dbReference type="AlphaFoldDB" id="A0A6A7AEI8"/>
<gene>
    <name evidence="9" type="ORF">CC86DRAFT_390819</name>
</gene>
<dbReference type="Pfam" id="PF20684">
    <property type="entry name" value="Fung_rhodopsin"/>
    <property type="match status" value="1"/>
</dbReference>
<comment type="similarity">
    <text evidence="5">Belongs to the SAT4 family.</text>
</comment>
<dbReference type="PANTHER" id="PTHR33048:SF167">
    <property type="entry name" value="INTEGRAL MEMBRANE PROTEIN"/>
    <property type="match status" value="1"/>
</dbReference>
<feature type="transmembrane region" description="Helical" evidence="7">
    <location>
        <begin position="255"/>
        <end position="275"/>
    </location>
</feature>
<evidence type="ECO:0000256" key="7">
    <source>
        <dbReference type="SAM" id="Phobius"/>
    </source>
</evidence>
<reference evidence="9" key="1">
    <citation type="journal article" date="2020" name="Stud. Mycol.">
        <title>101 Dothideomycetes genomes: a test case for predicting lifestyles and emergence of pathogens.</title>
        <authorList>
            <person name="Haridas S."/>
            <person name="Albert R."/>
            <person name="Binder M."/>
            <person name="Bloem J."/>
            <person name="Labutti K."/>
            <person name="Salamov A."/>
            <person name="Andreopoulos B."/>
            <person name="Baker S."/>
            <person name="Barry K."/>
            <person name="Bills G."/>
            <person name="Bluhm B."/>
            <person name="Cannon C."/>
            <person name="Castanera R."/>
            <person name="Culley D."/>
            <person name="Daum C."/>
            <person name="Ezra D."/>
            <person name="Gonzalez J."/>
            <person name="Henrissat B."/>
            <person name="Kuo A."/>
            <person name="Liang C."/>
            <person name="Lipzen A."/>
            <person name="Lutzoni F."/>
            <person name="Magnuson J."/>
            <person name="Mondo S."/>
            <person name="Nolan M."/>
            <person name="Ohm R."/>
            <person name="Pangilinan J."/>
            <person name="Park H.-J."/>
            <person name="Ramirez L."/>
            <person name="Alfaro M."/>
            <person name="Sun H."/>
            <person name="Tritt A."/>
            <person name="Yoshinaga Y."/>
            <person name="Zwiers L.-H."/>
            <person name="Turgeon B."/>
            <person name="Goodwin S."/>
            <person name="Spatafora J."/>
            <person name="Crous P."/>
            <person name="Grigoriev I."/>
        </authorList>
    </citation>
    <scope>NUCLEOTIDE SEQUENCE</scope>
    <source>
        <strain evidence="9">CBS 113818</strain>
    </source>
</reference>
<organism evidence="9 10">
    <name type="scientific">Ophiobolus disseminans</name>
    <dbReference type="NCBI Taxonomy" id="1469910"/>
    <lineage>
        <taxon>Eukaryota</taxon>
        <taxon>Fungi</taxon>
        <taxon>Dikarya</taxon>
        <taxon>Ascomycota</taxon>
        <taxon>Pezizomycotina</taxon>
        <taxon>Dothideomycetes</taxon>
        <taxon>Pleosporomycetidae</taxon>
        <taxon>Pleosporales</taxon>
        <taxon>Pleosporineae</taxon>
        <taxon>Phaeosphaeriaceae</taxon>
        <taxon>Ophiobolus</taxon>
    </lineage>
</organism>
<accession>A0A6A7AEI8</accession>
<feature type="region of interest" description="Disordered" evidence="6">
    <location>
        <begin position="347"/>
        <end position="382"/>
    </location>
</feature>
<comment type="subcellular location">
    <subcellularLocation>
        <location evidence="1">Membrane</location>
        <topology evidence="1">Multi-pass membrane protein</topology>
    </subcellularLocation>
</comment>
<keyword evidence="3 7" id="KW-1133">Transmembrane helix</keyword>
<evidence type="ECO:0000259" key="8">
    <source>
        <dbReference type="Pfam" id="PF20684"/>
    </source>
</evidence>
<evidence type="ECO:0000313" key="9">
    <source>
        <dbReference type="EMBL" id="KAF2831138.1"/>
    </source>
</evidence>
<protein>
    <recommendedName>
        <fullName evidence="8">Rhodopsin domain-containing protein</fullName>
    </recommendedName>
</protein>
<feature type="transmembrane region" description="Helical" evidence="7">
    <location>
        <begin position="105"/>
        <end position="126"/>
    </location>
</feature>
<sequence length="428" mass="47687">MDRITQRADVPVRPDERQGPTILGATLTVTVVALITTIARLYVRLNMIRNVGWDDYVMIATMTLCVVGQCLVVPQVYYGAGRHIEYIDPQDFSRAFKLNFITQPIYLFAICFVKVSFGFFLLRIAVRPFYRRIIISIMTFMGIYTIGCFFTIVLQCTDLRMLWDPNVTGGTCWSGRTLKSLSYTNQALNISTDIAFSIAIPIPMIWTIQMNRRKKASLICILSLGIFATAAAFIKLTYIANYGKTGDWLWDSRNLTIWTIIECNVGIVAGNLPCLKPIFRTVLGSTYGHGSRKPSHPTYISRSYGPGTNHRSVSKNYATLSSNKSANREFRSHSAAGESFMLTTVDASKGIPEGSTRGSSRRKSQAPGKSSSKSSSESVARLHDKIKGYGGLGDITVTTKVDICESVHSRDEYEDKRLHGQPQTKDMV</sequence>
<evidence type="ECO:0000256" key="5">
    <source>
        <dbReference type="ARBA" id="ARBA00038359"/>
    </source>
</evidence>
<feature type="domain" description="Rhodopsin" evidence="8">
    <location>
        <begin position="39"/>
        <end position="280"/>
    </location>
</feature>
<proteinExistence type="inferred from homology"/>
<feature type="transmembrane region" description="Helical" evidence="7">
    <location>
        <begin position="22"/>
        <end position="43"/>
    </location>
</feature>
<feature type="transmembrane region" description="Helical" evidence="7">
    <location>
        <begin position="133"/>
        <end position="154"/>
    </location>
</feature>